<evidence type="ECO:0000313" key="1">
    <source>
        <dbReference type="EMBL" id="VFJ49592.1"/>
    </source>
</evidence>
<protein>
    <submittedName>
        <fullName evidence="1">Uncharacterized protein</fullName>
    </submittedName>
</protein>
<accession>A0A450SBM7</accession>
<evidence type="ECO:0000313" key="2">
    <source>
        <dbReference type="EMBL" id="VFJ56579.1"/>
    </source>
</evidence>
<dbReference type="EMBL" id="CAADEW010000023">
    <property type="protein sequence ID" value="VFJ49592.1"/>
    <property type="molecule type" value="Genomic_DNA"/>
</dbReference>
<gene>
    <name evidence="1" type="ORF">BECKFW1821A_GA0114235_102340</name>
    <name evidence="2" type="ORF">BECKFW1821B_GA0114236_102836</name>
</gene>
<proteinExistence type="predicted"/>
<sequence length="48" mass="5482">MAPSRVRLERTFDIVLQKIPFLINLTAKERKSMFKASLDTISFVQNAG</sequence>
<dbReference type="EMBL" id="CAADFD010000028">
    <property type="protein sequence ID" value="VFJ56579.1"/>
    <property type="molecule type" value="Genomic_DNA"/>
</dbReference>
<name>A0A450SBM7_9GAMM</name>
<dbReference type="AlphaFoldDB" id="A0A450SBM7"/>
<organism evidence="1">
    <name type="scientific">Candidatus Kentrum sp. FW</name>
    <dbReference type="NCBI Taxonomy" id="2126338"/>
    <lineage>
        <taxon>Bacteria</taxon>
        <taxon>Pseudomonadati</taxon>
        <taxon>Pseudomonadota</taxon>
        <taxon>Gammaproteobacteria</taxon>
        <taxon>Candidatus Kentrum</taxon>
    </lineage>
</organism>
<reference evidence="1" key="1">
    <citation type="submission" date="2019-02" db="EMBL/GenBank/DDBJ databases">
        <authorList>
            <person name="Gruber-Vodicka R. H."/>
            <person name="Seah K. B. B."/>
        </authorList>
    </citation>
    <scope>NUCLEOTIDE SEQUENCE</scope>
    <source>
        <strain evidence="2">BECK_BZ106</strain>
        <strain evidence="1">BECK_BZ15</strain>
    </source>
</reference>